<organism evidence="2 3">
    <name type="scientific">Rossellomorea pakistanensis</name>
    <dbReference type="NCBI Taxonomy" id="992288"/>
    <lineage>
        <taxon>Bacteria</taxon>
        <taxon>Bacillati</taxon>
        <taxon>Bacillota</taxon>
        <taxon>Bacilli</taxon>
        <taxon>Bacillales</taxon>
        <taxon>Bacillaceae</taxon>
        <taxon>Rossellomorea</taxon>
    </lineage>
</organism>
<dbReference type="Pfam" id="PF13761">
    <property type="entry name" value="DUF4166"/>
    <property type="match status" value="1"/>
</dbReference>
<proteinExistence type="predicted"/>
<comment type="caution">
    <text evidence="2">The sequence shown here is derived from an EMBL/GenBank/DDBJ whole genome shotgun (WGS) entry which is preliminary data.</text>
</comment>
<gene>
    <name evidence="2" type="ORF">JOC86_003595</name>
</gene>
<evidence type="ECO:0000259" key="1">
    <source>
        <dbReference type="Pfam" id="PF13761"/>
    </source>
</evidence>
<evidence type="ECO:0000313" key="2">
    <source>
        <dbReference type="EMBL" id="MBM7587043.1"/>
    </source>
</evidence>
<dbReference type="RefSeq" id="WP_205174195.1">
    <property type="nucleotide sequence ID" value="NZ_JAFBDZ010000003.1"/>
</dbReference>
<sequence length="200" mass="23657">MSVYKKVLGEQFNRLHPMLQKRYELKEDFKGSGLMRMIQGGPKWLYPMYLIGVKWKLLFPEEGKDVPFTIVNSTITGINGEEQVHWERIFYFKNRKRYFNALMSYDSKHNMVKDYLGEPHIVYSDLSFQITPQGYLKIESKSQRLVLGKIEVPLPRLFQGIARVTEKYVEARNVYYIKVEVKNPFIGVVFCYKGEFTEDE</sequence>
<keyword evidence="3" id="KW-1185">Reference proteome</keyword>
<dbReference type="Proteomes" id="UP001646157">
    <property type="component" value="Unassembled WGS sequence"/>
</dbReference>
<protein>
    <recommendedName>
        <fullName evidence="1">DUF4166 domain-containing protein</fullName>
    </recommendedName>
</protein>
<feature type="domain" description="DUF4166" evidence="1">
    <location>
        <begin position="15"/>
        <end position="196"/>
    </location>
</feature>
<reference evidence="2 3" key="1">
    <citation type="submission" date="2021-01" db="EMBL/GenBank/DDBJ databases">
        <title>Genomic Encyclopedia of Type Strains, Phase IV (KMG-IV): sequencing the most valuable type-strain genomes for metagenomic binning, comparative biology and taxonomic classification.</title>
        <authorList>
            <person name="Goeker M."/>
        </authorList>
    </citation>
    <scope>NUCLEOTIDE SEQUENCE [LARGE SCALE GENOMIC DNA]</scope>
    <source>
        <strain evidence="2 3">DSM 24834</strain>
    </source>
</reference>
<name>A0ABS2NGU8_9BACI</name>
<accession>A0ABS2NGU8</accession>
<dbReference type="EMBL" id="JAFBDZ010000003">
    <property type="protein sequence ID" value="MBM7587043.1"/>
    <property type="molecule type" value="Genomic_DNA"/>
</dbReference>
<dbReference type="InterPro" id="IPR025311">
    <property type="entry name" value="DUF4166"/>
</dbReference>
<evidence type="ECO:0000313" key="3">
    <source>
        <dbReference type="Proteomes" id="UP001646157"/>
    </source>
</evidence>